<protein>
    <submittedName>
        <fullName evidence="1">Unannotated protein</fullName>
    </submittedName>
</protein>
<organism evidence="1">
    <name type="scientific">freshwater metagenome</name>
    <dbReference type="NCBI Taxonomy" id="449393"/>
    <lineage>
        <taxon>unclassified sequences</taxon>
        <taxon>metagenomes</taxon>
        <taxon>ecological metagenomes</taxon>
    </lineage>
</organism>
<name>A0A6J7NUB1_9ZZZZ</name>
<sequence length="60" mass="6261">MRVEAGNGAQREKVAGCEVVGGAGVGLTARLGGGEVDELESGVYERHLERRCRLACDSAD</sequence>
<dbReference type="EMBL" id="CAFBOZ010000023">
    <property type="protein sequence ID" value="CAB4994369.1"/>
    <property type="molecule type" value="Genomic_DNA"/>
</dbReference>
<evidence type="ECO:0000313" key="1">
    <source>
        <dbReference type="EMBL" id="CAB4994369.1"/>
    </source>
</evidence>
<accession>A0A6J7NUB1</accession>
<reference evidence="1" key="1">
    <citation type="submission" date="2020-05" db="EMBL/GenBank/DDBJ databases">
        <authorList>
            <person name="Chiriac C."/>
            <person name="Salcher M."/>
            <person name="Ghai R."/>
            <person name="Kavagutti S V."/>
        </authorList>
    </citation>
    <scope>NUCLEOTIDE SEQUENCE</scope>
</reference>
<dbReference type="AlphaFoldDB" id="A0A6J7NUB1"/>
<gene>
    <name evidence="1" type="ORF">UFOPK3992_00255</name>
</gene>
<proteinExistence type="predicted"/>